<organism evidence="1 2">
    <name type="scientific">Hypothenemus hampei</name>
    <name type="common">Coffee berry borer</name>
    <dbReference type="NCBI Taxonomy" id="57062"/>
    <lineage>
        <taxon>Eukaryota</taxon>
        <taxon>Metazoa</taxon>
        <taxon>Ecdysozoa</taxon>
        <taxon>Arthropoda</taxon>
        <taxon>Hexapoda</taxon>
        <taxon>Insecta</taxon>
        <taxon>Pterygota</taxon>
        <taxon>Neoptera</taxon>
        <taxon>Endopterygota</taxon>
        <taxon>Coleoptera</taxon>
        <taxon>Polyphaga</taxon>
        <taxon>Cucujiformia</taxon>
        <taxon>Curculionidae</taxon>
        <taxon>Scolytinae</taxon>
        <taxon>Hypothenemus</taxon>
    </lineage>
</organism>
<reference evidence="1 2" key="1">
    <citation type="submission" date="2024-05" db="EMBL/GenBank/DDBJ databases">
        <title>Genetic variation in Jamaican populations of the coffee berry borer (Hypothenemus hampei).</title>
        <authorList>
            <person name="Errbii M."/>
            <person name="Myrie A."/>
        </authorList>
    </citation>
    <scope>NUCLEOTIDE SEQUENCE [LARGE SCALE GENOMIC DNA]</scope>
    <source>
        <strain evidence="1">JA-Hopewell-2020-01-JO</strain>
        <tissue evidence="1">Whole body</tissue>
    </source>
</reference>
<comment type="caution">
    <text evidence="1">The sequence shown here is derived from an EMBL/GenBank/DDBJ whole genome shotgun (WGS) entry which is preliminary data.</text>
</comment>
<accession>A0ABD1F229</accession>
<dbReference type="EMBL" id="JBDJPC010000003">
    <property type="protein sequence ID" value="KAL1509303.1"/>
    <property type="molecule type" value="Genomic_DNA"/>
</dbReference>
<evidence type="ECO:0000313" key="1">
    <source>
        <dbReference type="EMBL" id="KAL1509303.1"/>
    </source>
</evidence>
<sequence length="89" mass="10593">MSNKTRRHRFPSKRPYNDAYFFVIYVPTTEEKRNVLNDPNHYVIIRTSARTNRTSFFETLLQEMKLQSSIITLCQKENGWNCEDSTNIS</sequence>
<dbReference type="Proteomes" id="UP001566132">
    <property type="component" value="Unassembled WGS sequence"/>
</dbReference>
<name>A0ABD1F229_HYPHA</name>
<evidence type="ECO:0000313" key="2">
    <source>
        <dbReference type="Proteomes" id="UP001566132"/>
    </source>
</evidence>
<dbReference type="AlphaFoldDB" id="A0ABD1F229"/>
<gene>
    <name evidence="1" type="ORF">ABEB36_004065</name>
</gene>
<proteinExistence type="predicted"/>
<keyword evidence="2" id="KW-1185">Reference proteome</keyword>
<protein>
    <submittedName>
        <fullName evidence="1">Uncharacterized protein</fullName>
    </submittedName>
</protein>